<feature type="transmembrane region" description="Helical" evidence="4">
    <location>
        <begin position="216"/>
        <end position="233"/>
    </location>
</feature>
<evidence type="ECO:0000313" key="6">
    <source>
        <dbReference type="EMBL" id="PFH03270.1"/>
    </source>
</evidence>
<dbReference type="SUPFAM" id="SSF48334">
    <property type="entry name" value="DNA repair protein MutS, domain III"/>
    <property type="match status" value="1"/>
</dbReference>
<keyword evidence="4" id="KW-1133">Transmembrane helix</keyword>
<dbReference type="GO" id="GO:0030983">
    <property type="term" value="F:mismatched DNA binding"/>
    <property type="evidence" value="ECO:0007669"/>
    <property type="project" value="InterPro"/>
</dbReference>
<dbReference type="Proteomes" id="UP000223596">
    <property type="component" value="Unassembled WGS sequence"/>
</dbReference>
<keyword evidence="4" id="KW-0472">Membrane</keyword>
<dbReference type="GO" id="GO:0005524">
    <property type="term" value="F:ATP binding"/>
    <property type="evidence" value="ECO:0007669"/>
    <property type="project" value="UniProtKB-KW"/>
</dbReference>
<dbReference type="InterPro" id="IPR045076">
    <property type="entry name" value="MutS"/>
</dbReference>
<dbReference type="Gene3D" id="3.40.50.300">
    <property type="entry name" value="P-loop containing nucleotide triphosphate hydrolases"/>
    <property type="match status" value="1"/>
</dbReference>
<dbReference type="InterPro" id="IPR036187">
    <property type="entry name" value="DNA_mismatch_repair_MutS_sf"/>
</dbReference>
<dbReference type="Pfam" id="PF00488">
    <property type="entry name" value="MutS_V"/>
    <property type="match status" value="1"/>
</dbReference>
<reference evidence="6 7" key="1">
    <citation type="submission" date="2017-09" db="EMBL/GenBank/DDBJ databases">
        <title>Evaluation of Pacific Biosciences Sequencing Technology to Finishing C. thermocellum Genome Sequences.</title>
        <authorList>
            <person name="Brown S."/>
        </authorList>
    </citation>
    <scope>NUCLEOTIDE SEQUENCE [LARGE SCALE GENOMIC DNA]</scope>
    <source>
        <strain evidence="6 7">AD2</strain>
    </source>
</reference>
<dbReference type="GO" id="GO:0140664">
    <property type="term" value="F:ATP-dependent DNA damage sensor activity"/>
    <property type="evidence" value="ECO:0007669"/>
    <property type="project" value="InterPro"/>
</dbReference>
<dbReference type="AlphaFoldDB" id="A0AB36TJE9"/>
<dbReference type="GeneID" id="35803182"/>
<feature type="transmembrane region" description="Helical" evidence="4">
    <location>
        <begin position="55"/>
        <end position="71"/>
    </location>
</feature>
<dbReference type="Gene3D" id="1.10.1420.10">
    <property type="match status" value="1"/>
</dbReference>
<dbReference type="EMBL" id="PDBW01000001">
    <property type="protein sequence ID" value="PFH03270.1"/>
    <property type="molecule type" value="Genomic_DNA"/>
</dbReference>
<evidence type="ECO:0000256" key="2">
    <source>
        <dbReference type="ARBA" id="ARBA00022840"/>
    </source>
</evidence>
<gene>
    <name evidence="6" type="ORF">M972_112072</name>
</gene>
<dbReference type="GO" id="GO:0005829">
    <property type="term" value="C:cytosol"/>
    <property type="evidence" value="ECO:0007669"/>
    <property type="project" value="TreeGrafter"/>
</dbReference>
<dbReference type="CDD" id="cd03283">
    <property type="entry name" value="ABC_MutS-like"/>
    <property type="match status" value="1"/>
</dbReference>
<accession>A0AB36TJE9</accession>
<dbReference type="InterPro" id="IPR027417">
    <property type="entry name" value="P-loop_NTPase"/>
</dbReference>
<dbReference type="GO" id="GO:0006298">
    <property type="term" value="P:mismatch repair"/>
    <property type="evidence" value="ECO:0007669"/>
    <property type="project" value="InterPro"/>
</dbReference>
<protein>
    <submittedName>
        <fullName evidence="6">MutS-like protein</fullName>
    </submittedName>
</protein>
<evidence type="ECO:0000256" key="4">
    <source>
        <dbReference type="SAM" id="Phobius"/>
    </source>
</evidence>
<comment type="caution">
    <text evidence="6">The sequence shown here is derived from an EMBL/GenBank/DDBJ whole genome shotgun (WGS) entry which is preliminary data.</text>
</comment>
<keyword evidence="3" id="KW-0238">DNA-binding</keyword>
<evidence type="ECO:0000256" key="1">
    <source>
        <dbReference type="ARBA" id="ARBA00022741"/>
    </source>
</evidence>
<dbReference type="InterPro" id="IPR000432">
    <property type="entry name" value="DNA_mismatch_repair_MutS_C"/>
</dbReference>
<organism evidence="6 7">
    <name type="scientific">Acetivibrio thermocellus AD2</name>
    <dbReference type="NCBI Taxonomy" id="1138384"/>
    <lineage>
        <taxon>Bacteria</taxon>
        <taxon>Bacillati</taxon>
        <taxon>Bacillota</taxon>
        <taxon>Clostridia</taxon>
        <taxon>Eubacteriales</taxon>
        <taxon>Oscillospiraceae</taxon>
        <taxon>Acetivibrio</taxon>
    </lineage>
</organism>
<feature type="transmembrane region" description="Helical" evidence="4">
    <location>
        <begin position="30"/>
        <end position="49"/>
    </location>
</feature>
<name>A0AB36TJE9_ACETH</name>
<evidence type="ECO:0000259" key="5">
    <source>
        <dbReference type="SMART" id="SM00534"/>
    </source>
</evidence>
<proteinExistence type="predicted"/>
<dbReference type="PANTHER" id="PTHR11361:SF99">
    <property type="entry name" value="DNA MISMATCH REPAIR PROTEIN"/>
    <property type="match status" value="1"/>
</dbReference>
<dbReference type="RefSeq" id="WP_003519014.1">
    <property type="nucleotide sequence ID" value="NZ_CP013828.1"/>
</dbReference>
<evidence type="ECO:0000313" key="7">
    <source>
        <dbReference type="Proteomes" id="UP000223596"/>
    </source>
</evidence>
<keyword evidence="2" id="KW-0067">ATP-binding</keyword>
<evidence type="ECO:0000256" key="3">
    <source>
        <dbReference type="ARBA" id="ARBA00023125"/>
    </source>
</evidence>
<dbReference type="SUPFAM" id="SSF52540">
    <property type="entry name" value="P-loop containing nucleoside triphosphate hydrolases"/>
    <property type="match status" value="1"/>
</dbReference>
<dbReference type="PANTHER" id="PTHR11361">
    <property type="entry name" value="DNA MISMATCH REPAIR PROTEIN MUTS FAMILY MEMBER"/>
    <property type="match status" value="1"/>
</dbReference>
<feature type="domain" description="DNA mismatch repair proteins mutS family" evidence="5">
    <location>
        <begin position="421"/>
        <end position="600"/>
    </location>
</feature>
<sequence>MNTKQMYLKRMRQYSDNAEKLERRSGMYSTIRLVTFAAGTFFTVLAFMYLSNVHGFISMGVFFVLFLFLVAKHQKVIDETLKYRTLAEINKRCVARMEGTWTEFEDKGEEYADPNHMYSKDLDVFGHGSLFQWINTTNTFFGRERLRRLLEFPEKEAGQIRKRQNAVKELSKKIDFCQSLQCEGMMAQNASKNPDKLLDFCEDGTKLFRNKLAEQLFYILPELTIVFLVICWLDSSVSLYIPFFLLGVQAVINIVLHGRVSSILGPVSRYKNEIKVFYKMIELIEKKEFEDEYLIELKSRLFDKKKPASEQIKDLEKIVEATDIGKGYIVEILLNFFLFWNIHCVFALERWKAKAGKAIRIWLETIGDFEALASLALVAQMNPEWAFPEISDRKVCFNAVDMGHPLINEGKRVCNSINMDNKICIVTGSNMSGKTTLLRTVGVNLLLAYAGTAVCAKKMTCSVMDICTSMRVVDDLNEGISTFYAELLRIKMIIDHSRMKKPMIFLIDEVFRGTNSLDRVTGARNVLLNLDKDWVIGMISTHDFELCNLEKGREGRIVNYHFAETYTNNEIKFDYILRRGQCKKSNARYLMKMVGIELLDE</sequence>
<keyword evidence="1" id="KW-0547">Nucleotide-binding</keyword>
<keyword evidence="4" id="KW-0812">Transmembrane</keyword>
<dbReference type="SMART" id="SM00534">
    <property type="entry name" value="MUTSac"/>
    <property type="match status" value="1"/>
</dbReference>